<dbReference type="Proteomes" id="UP000617402">
    <property type="component" value="Unassembled WGS sequence"/>
</dbReference>
<dbReference type="EMBL" id="JACVHF010000019">
    <property type="protein sequence ID" value="MBC9785832.1"/>
    <property type="molecule type" value="Genomic_DNA"/>
</dbReference>
<name>A0ABR7T6H9_HELCL</name>
<keyword evidence="5" id="KW-1185">Reference proteome</keyword>
<accession>A0ABR7T6H9</accession>
<evidence type="ECO:0000256" key="1">
    <source>
        <dbReference type="ARBA" id="ARBA00022679"/>
    </source>
</evidence>
<proteinExistence type="predicted"/>
<evidence type="ECO:0000259" key="3">
    <source>
        <dbReference type="Pfam" id="PF13439"/>
    </source>
</evidence>
<evidence type="ECO:0000313" key="5">
    <source>
        <dbReference type="Proteomes" id="UP000617402"/>
    </source>
</evidence>
<dbReference type="Gene3D" id="3.40.50.2000">
    <property type="entry name" value="Glycogen Phosphorylase B"/>
    <property type="match status" value="2"/>
</dbReference>
<keyword evidence="1" id="KW-0808">Transferase</keyword>
<feature type="domain" description="Glycosyl transferase family 1" evidence="2">
    <location>
        <begin position="226"/>
        <end position="366"/>
    </location>
</feature>
<dbReference type="PANTHER" id="PTHR46401">
    <property type="entry name" value="GLYCOSYLTRANSFERASE WBBK-RELATED"/>
    <property type="match status" value="1"/>
</dbReference>
<protein>
    <submittedName>
        <fullName evidence="4">Glycosyltransferase</fullName>
    </submittedName>
</protein>
<evidence type="ECO:0000313" key="4">
    <source>
        <dbReference type="EMBL" id="MBC9785832.1"/>
    </source>
</evidence>
<feature type="domain" description="Glycosyltransferase subfamily 4-like N-terminal" evidence="3">
    <location>
        <begin position="17"/>
        <end position="214"/>
    </location>
</feature>
<dbReference type="SUPFAM" id="SSF53756">
    <property type="entry name" value="UDP-Glycosyltransferase/glycogen phosphorylase"/>
    <property type="match status" value="1"/>
</dbReference>
<reference evidence="4 5" key="1">
    <citation type="submission" date="2020-07" db="EMBL/GenBank/DDBJ databases">
        <title>Draft whole-genome sequence of Heliobacterium chlorum DSM 3682, type strain.</title>
        <authorList>
            <person name="Kyndt J.A."/>
            <person name="Meyer T.E."/>
            <person name="Imhoff J.F."/>
        </authorList>
    </citation>
    <scope>NUCLEOTIDE SEQUENCE [LARGE SCALE GENOMIC DNA]</scope>
    <source>
        <strain evidence="4 5">DSM 3682</strain>
    </source>
</reference>
<comment type="caution">
    <text evidence="4">The sequence shown here is derived from an EMBL/GenBank/DDBJ whole genome shotgun (WGS) entry which is preliminary data.</text>
</comment>
<dbReference type="InterPro" id="IPR001296">
    <property type="entry name" value="Glyco_trans_1"/>
</dbReference>
<dbReference type="RefSeq" id="WP_188041264.1">
    <property type="nucleotide sequence ID" value="NZ_JACVHF010000019.1"/>
</dbReference>
<dbReference type="PANTHER" id="PTHR46401:SF2">
    <property type="entry name" value="GLYCOSYLTRANSFERASE WBBK-RELATED"/>
    <property type="match status" value="1"/>
</dbReference>
<dbReference type="InterPro" id="IPR028098">
    <property type="entry name" value="Glyco_trans_4-like_N"/>
</dbReference>
<evidence type="ECO:0000259" key="2">
    <source>
        <dbReference type="Pfam" id="PF00534"/>
    </source>
</evidence>
<sequence>MKVLHINAISGFRSTGRICVEIADYLNHNGHEGYIAYSYGLPYWNGYKIGTKFEIKLHGLWSRVFGLQGYFSKNGTSKLIEYIKNLNPDVIHLHNLHGNFINLKMLFNYLAENDVATVLTLHDCWFYTGKCTHYTVDGCYKWQQGCEQCSRLKKDNPSWFFDRTKIMYNDKKEWFKHIPRLAVIGVSEWITKEARKSILSSAKIITRIYNWVDTGVYKPVDGTGLRRKLGVENKFVILGVSSGWNHQKGLDHFIELSRRIPENMRIVLVGIISGANSLPSNIIHLNETHDVHELVEIYSSADLFLNLSLEETFGKVTAEALACGTPAVVIKSTASPEIIGGRCGYIIDKLDYTQLLKVMMKVKERGKQYYSDHCISFVKKTFGKDDRLADYIHVYEKIVGYKV</sequence>
<dbReference type="Pfam" id="PF00534">
    <property type="entry name" value="Glycos_transf_1"/>
    <property type="match status" value="1"/>
</dbReference>
<organism evidence="4 5">
    <name type="scientific">Heliobacterium chlorum</name>
    <dbReference type="NCBI Taxonomy" id="2698"/>
    <lineage>
        <taxon>Bacteria</taxon>
        <taxon>Bacillati</taxon>
        <taxon>Bacillota</taxon>
        <taxon>Clostridia</taxon>
        <taxon>Eubacteriales</taxon>
        <taxon>Heliobacteriaceae</taxon>
        <taxon>Heliobacterium</taxon>
    </lineage>
</organism>
<gene>
    <name evidence="4" type="ORF">H1S01_15205</name>
</gene>
<dbReference type="Pfam" id="PF13439">
    <property type="entry name" value="Glyco_transf_4"/>
    <property type="match status" value="1"/>
</dbReference>